<keyword evidence="1" id="KW-0732">Signal</keyword>
<accession>A0ABR7Y4I9</accession>
<protein>
    <submittedName>
        <fullName evidence="2">Outer membrane beta-barrel protein</fullName>
    </submittedName>
</protein>
<dbReference type="RefSeq" id="WP_190309272.1">
    <property type="nucleotide sequence ID" value="NZ_JACNYK010000002.1"/>
</dbReference>
<keyword evidence="3" id="KW-1185">Reference proteome</keyword>
<gene>
    <name evidence="2" type="ORF">H8B17_11360</name>
</gene>
<reference evidence="2 3" key="1">
    <citation type="submission" date="2020-08" db="EMBL/GenBank/DDBJ databases">
        <title>Sphingobacterium sp. DN00404 isolated from aquaculture water.</title>
        <authorList>
            <person name="Zhang M."/>
        </authorList>
    </citation>
    <scope>NUCLEOTIDE SEQUENCE [LARGE SCALE GENOMIC DNA]</scope>
    <source>
        <strain evidence="2 3">KCTC 32294</strain>
    </source>
</reference>
<evidence type="ECO:0000313" key="3">
    <source>
        <dbReference type="Proteomes" id="UP000606494"/>
    </source>
</evidence>
<comment type="caution">
    <text evidence="2">The sequence shown here is derived from an EMBL/GenBank/DDBJ whole genome shotgun (WGS) entry which is preliminary data.</text>
</comment>
<feature type="signal peptide" evidence="1">
    <location>
        <begin position="1"/>
        <end position="23"/>
    </location>
</feature>
<dbReference type="Proteomes" id="UP000606494">
    <property type="component" value="Unassembled WGS sequence"/>
</dbReference>
<dbReference type="EMBL" id="JACNYK010000002">
    <property type="protein sequence ID" value="MBD1426181.1"/>
    <property type="molecule type" value="Genomic_DNA"/>
</dbReference>
<evidence type="ECO:0000313" key="2">
    <source>
        <dbReference type="EMBL" id="MBD1426181.1"/>
    </source>
</evidence>
<feature type="chain" id="PRO_5046775750" evidence="1">
    <location>
        <begin position="24"/>
        <end position="184"/>
    </location>
</feature>
<evidence type="ECO:0000256" key="1">
    <source>
        <dbReference type="SAM" id="SignalP"/>
    </source>
</evidence>
<sequence length="184" mass="19794">MKSRMKSALICLIFLGLYTAANAQSKSHIYGGYGTGTAVQLFGDIADAFFSELTDDPTDSGSSGVFFAGYRTHVSERFEVGGLVTFENYRSESENRTTHETSKEHIPILGIMAEGKYNYLMKNKWRLYSAGMAGVGIGTSGEGNVGFAFHVDAIGFSYGNKVSPFLNLGLGFKGLVNVGVQIGL</sequence>
<proteinExistence type="predicted"/>
<name>A0ABR7Y4I9_9SPHI</name>
<organism evidence="2 3">
    <name type="scientific">Sphingobacterium arenae</name>
    <dbReference type="NCBI Taxonomy" id="1280598"/>
    <lineage>
        <taxon>Bacteria</taxon>
        <taxon>Pseudomonadati</taxon>
        <taxon>Bacteroidota</taxon>
        <taxon>Sphingobacteriia</taxon>
        <taxon>Sphingobacteriales</taxon>
        <taxon>Sphingobacteriaceae</taxon>
        <taxon>Sphingobacterium</taxon>
    </lineage>
</organism>